<feature type="binding site" evidence="11">
    <location>
        <position position="131"/>
    </location>
    <ligand>
        <name>ADP-alpha-D-glucose</name>
        <dbReference type="ChEBI" id="CHEBI:57498"/>
    </ligand>
</feature>
<comment type="function">
    <text evidence="2 11">Synthesizes alpha-1,4-glucan chains using ADP-glucose.</text>
</comment>
<dbReference type="InterPro" id="IPR013534">
    <property type="entry name" value="Starch_synth_cat_dom"/>
</dbReference>
<keyword evidence="8 11" id="KW-0808">Transferase</keyword>
<comment type="catalytic activity">
    <reaction evidence="1 11">
        <text>[(1-&gt;4)-alpha-D-glucosyl](n) + ADP-alpha-D-glucose = [(1-&gt;4)-alpha-D-glucosyl](n+1) + ADP + H(+)</text>
        <dbReference type="Rhea" id="RHEA:18189"/>
        <dbReference type="Rhea" id="RHEA-COMP:9584"/>
        <dbReference type="Rhea" id="RHEA-COMP:9587"/>
        <dbReference type="ChEBI" id="CHEBI:15378"/>
        <dbReference type="ChEBI" id="CHEBI:15444"/>
        <dbReference type="ChEBI" id="CHEBI:57498"/>
        <dbReference type="ChEBI" id="CHEBI:456216"/>
        <dbReference type="EC" id="2.4.1.21"/>
    </reaction>
</comment>
<dbReference type="NCBIfam" id="NF001905">
    <property type="entry name" value="PRK00654.2-4"/>
    <property type="match status" value="1"/>
</dbReference>
<evidence type="ECO:0000313" key="15">
    <source>
        <dbReference type="EMBL" id="MEY6432873.1"/>
    </source>
</evidence>
<dbReference type="RefSeq" id="WP_369667258.1">
    <property type="nucleotide sequence ID" value="NZ_JBDKXB010000012.1"/>
</dbReference>
<proteinExistence type="inferred from homology"/>
<evidence type="ECO:0000256" key="11">
    <source>
        <dbReference type="HAMAP-Rule" id="MF_00484"/>
    </source>
</evidence>
<dbReference type="PANTHER" id="PTHR46083:SF1">
    <property type="entry name" value="GLYCOGEN SYNTHASE 2-RELATED"/>
    <property type="match status" value="1"/>
</dbReference>
<evidence type="ECO:0000259" key="14">
    <source>
        <dbReference type="Pfam" id="PF08323"/>
    </source>
</evidence>
<keyword evidence="9 11" id="KW-0320">Glycogen biosynthesis</keyword>
<feature type="domain" description="Starch synthase catalytic" evidence="14">
    <location>
        <begin position="119"/>
        <end position="359"/>
    </location>
</feature>
<comment type="pathway">
    <text evidence="3 11">Glycan biosynthesis; glycogen biosynthesis.</text>
</comment>
<evidence type="ECO:0000256" key="7">
    <source>
        <dbReference type="ARBA" id="ARBA00022676"/>
    </source>
</evidence>
<evidence type="ECO:0000256" key="9">
    <source>
        <dbReference type="ARBA" id="ARBA00023056"/>
    </source>
</evidence>
<dbReference type="InterPro" id="IPR011835">
    <property type="entry name" value="GS/SS"/>
</dbReference>
<dbReference type="Pfam" id="PF00534">
    <property type="entry name" value="Glycos_transf_1"/>
    <property type="match status" value="1"/>
</dbReference>
<keyword evidence="16" id="KW-1185">Reference proteome</keyword>
<name>A0ABV4BEB8_9GAMM</name>
<evidence type="ECO:0000256" key="5">
    <source>
        <dbReference type="ARBA" id="ARBA00012588"/>
    </source>
</evidence>
<dbReference type="InterPro" id="IPR001296">
    <property type="entry name" value="Glyco_trans_1"/>
</dbReference>
<sequence>METGPARPSLAPAPVPSDATQAPRRPVSVAIDVANGDPERPLSGAALVAPEGARLDRRPAGRRAEPTETPADWVEAAETGRLPARLLTASATPEPAAEPDLAVAMPAVPDHPARPSLFIVQITPEMAPIAKVGGLADVVFGLSRELAIRGNHVEIILPKYDNLRYDHIFELHEVYRDLWVPWYEAAIHCTVFFGFVHNRKCFFIEPHSKDNFFGRGSIYGFPDDVLRYAFFSRAAIEFLWRAGKHPDIIHCHDWQTALVPVYLYEFYQPLGMTHPRVCLTIHNFAHQGLIGAELLRASGLHRPDYFFDYHRLRDNRYANALNLLKGGVVYANFVTTVSPRYAVEVKDQGHGFGLEPTLHTHHVKYGGVVNGVDYDMWNPEIDRQIPVQYGVDRIDGKYDNKRALRHRLMLADNEKPIVAFIGRLDPQKGLELVRHAIFYTLENRGQFVLLGSSPDPRINADFWGLKRMLNDSPDCHLEIGFDEDLSHLIYAGADMMLVPSRFEPCGLTQLVALRYGTIPVVRAVGGLADTVFDKDHSSRPLHERNGYVFQDYDYTGLESALGRALACYYEYPEHFRDLMKNAMRSDYSWNRPGQDYLNIYDFIRDR</sequence>
<organism evidence="15 16">
    <name type="scientific">Thioalkalicoccus limnaeus</name>
    <dbReference type="NCBI Taxonomy" id="120681"/>
    <lineage>
        <taxon>Bacteria</taxon>
        <taxon>Pseudomonadati</taxon>
        <taxon>Pseudomonadota</taxon>
        <taxon>Gammaproteobacteria</taxon>
        <taxon>Chromatiales</taxon>
        <taxon>Chromatiaceae</taxon>
        <taxon>Thioalkalicoccus</taxon>
    </lineage>
</organism>
<dbReference type="Proteomes" id="UP001564408">
    <property type="component" value="Unassembled WGS sequence"/>
</dbReference>
<accession>A0ABV4BEB8</accession>
<protein>
    <recommendedName>
        <fullName evidence="6 11">Glycogen synthase</fullName>
        <ecNumber evidence="5 11">2.4.1.21</ecNumber>
    </recommendedName>
    <alternativeName>
        <fullName evidence="10 11">Starch [bacterial glycogen] synthase</fullName>
    </alternativeName>
</protein>
<evidence type="ECO:0000256" key="3">
    <source>
        <dbReference type="ARBA" id="ARBA00004964"/>
    </source>
</evidence>
<evidence type="ECO:0000256" key="8">
    <source>
        <dbReference type="ARBA" id="ARBA00022679"/>
    </source>
</evidence>
<dbReference type="Gene3D" id="3.40.50.2000">
    <property type="entry name" value="Glycogen Phosphorylase B"/>
    <property type="match status" value="2"/>
</dbReference>
<evidence type="ECO:0000256" key="6">
    <source>
        <dbReference type="ARBA" id="ARBA00019935"/>
    </source>
</evidence>
<reference evidence="15 16" key="1">
    <citation type="submission" date="2024-05" db="EMBL/GenBank/DDBJ databases">
        <title>Genome Sequence and Characterization of the New Strain Purple Sulfur Bacterium of Genus Thioalkalicoccus.</title>
        <authorList>
            <person name="Bryantseva I.A."/>
            <person name="Kyndt J.A."/>
            <person name="Imhoff J.F."/>
        </authorList>
    </citation>
    <scope>NUCLEOTIDE SEQUENCE [LARGE SCALE GENOMIC DNA]</scope>
    <source>
        <strain evidence="15 16">Um2</strain>
    </source>
</reference>
<dbReference type="EMBL" id="JBDKXB010000012">
    <property type="protein sequence ID" value="MEY6432873.1"/>
    <property type="molecule type" value="Genomic_DNA"/>
</dbReference>
<feature type="domain" description="Glycosyl transferase family 1" evidence="13">
    <location>
        <begin position="411"/>
        <end position="575"/>
    </location>
</feature>
<keyword evidence="7 11" id="KW-0328">Glycosyltransferase</keyword>
<dbReference type="CDD" id="cd03791">
    <property type="entry name" value="GT5_Glycogen_synthase_DULL1-like"/>
    <property type="match status" value="1"/>
</dbReference>
<dbReference type="HAMAP" id="MF_00484">
    <property type="entry name" value="Glycogen_synth"/>
    <property type="match status" value="1"/>
</dbReference>
<dbReference type="Pfam" id="PF08323">
    <property type="entry name" value="Glyco_transf_5"/>
    <property type="match status" value="1"/>
</dbReference>
<dbReference type="GO" id="GO:0009011">
    <property type="term" value="F:alpha-1,4-glucan glucosyltransferase (ADP-glucose donor) activity"/>
    <property type="evidence" value="ECO:0007669"/>
    <property type="project" value="UniProtKB-EC"/>
</dbReference>
<dbReference type="SUPFAM" id="SSF53756">
    <property type="entry name" value="UDP-Glycosyltransferase/glycogen phosphorylase"/>
    <property type="match status" value="1"/>
</dbReference>
<evidence type="ECO:0000256" key="12">
    <source>
        <dbReference type="SAM" id="MobiDB-lite"/>
    </source>
</evidence>
<evidence type="ECO:0000259" key="13">
    <source>
        <dbReference type="Pfam" id="PF00534"/>
    </source>
</evidence>
<comment type="similarity">
    <text evidence="4 11">Belongs to the glycosyltransferase 1 family. Bacterial/plant glycogen synthase subfamily.</text>
</comment>
<feature type="region of interest" description="Disordered" evidence="12">
    <location>
        <begin position="1"/>
        <end position="71"/>
    </location>
</feature>
<evidence type="ECO:0000256" key="2">
    <source>
        <dbReference type="ARBA" id="ARBA00002764"/>
    </source>
</evidence>
<dbReference type="PANTHER" id="PTHR46083">
    <property type="match status" value="1"/>
</dbReference>
<evidence type="ECO:0000256" key="1">
    <source>
        <dbReference type="ARBA" id="ARBA00001478"/>
    </source>
</evidence>
<comment type="caution">
    <text evidence="15">The sequence shown here is derived from an EMBL/GenBank/DDBJ whole genome shotgun (WGS) entry which is preliminary data.</text>
</comment>
<gene>
    <name evidence="11 15" type="primary">glgA</name>
    <name evidence="15" type="ORF">ABC977_10680</name>
</gene>
<dbReference type="NCBIfam" id="TIGR02095">
    <property type="entry name" value="glgA"/>
    <property type="match status" value="1"/>
</dbReference>
<feature type="compositionally biased region" description="Basic and acidic residues" evidence="12">
    <location>
        <begin position="53"/>
        <end position="66"/>
    </location>
</feature>
<evidence type="ECO:0000256" key="4">
    <source>
        <dbReference type="ARBA" id="ARBA00010281"/>
    </source>
</evidence>
<dbReference type="EC" id="2.4.1.21" evidence="5 11"/>
<evidence type="ECO:0000313" key="16">
    <source>
        <dbReference type="Proteomes" id="UP001564408"/>
    </source>
</evidence>
<evidence type="ECO:0000256" key="10">
    <source>
        <dbReference type="ARBA" id="ARBA00031722"/>
    </source>
</evidence>